<comment type="caution">
    <text evidence="2">The sequence shown here is derived from an EMBL/GenBank/DDBJ whole genome shotgun (WGS) entry which is preliminary data.</text>
</comment>
<dbReference type="PROSITE" id="PS50977">
    <property type="entry name" value="HTH_TETR_2"/>
    <property type="match status" value="1"/>
</dbReference>
<dbReference type="STRING" id="1793.AWC04_05165"/>
<gene>
    <name evidence="2" type="ORF">AWC04_05165</name>
</gene>
<dbReference type="RefSeq" id="WP_085093743.1">
    <property type="nucleotide sequence ID" value="NZ_AP022603.1"/>
</dbReference>
<dbReference type="InterPro" id="IPR001647">
    <property type="entry name" value="HTH_TetR"/>
</dbReference>
<dbReference type="SUPFAM" id="SSF46689">
    <property type="entry name" value="Homeodomain-like"/>
    <property type="match status" value="1"/>
</dbReference>
<reference evidence="2 3" key="1">
    <citation type="submission" date="2016-01" db="EMBL/GenBank/DDBJ databases">
        <title>The new phylogeny of the genus Mycobacterium.</title>
        <authorList>
            <person name="Tarcisio F."/>
            <person name="Conor M."/>
            <person name="Antonella G."/>
            <person name="Elisabetta G."/>
            <person name="Giulia F.S."/>
            <person name="Sara T."/>
            <person name="Anna F."/>
            <person name="Clotilde B."/>
            <person name="Roberto B."/>
            <person name="Veronica D.S."/>
            <person name="Fabio R."/>
            <person name="Monica P."/>
            <person name="Olivier J."/>
            <person name="Enrico T."/>
            <person name="Nicola S."/>
        </authorList>
    </citation>
    <scope>NUCLEOTIDE SEQUENCE [LARGE SCALE GENOMIC DNA]</scope>
    <source>
        <strain evidence="2 3">DSM 44179</strain>
    </source>
</reference>
<dbReference type="AlphaFoldDB" id="A0A1X1RIG1"/>
<dbReference type="EMBL" id="LQOJ01000020">
    <property type="protein sequence ID" value="ORV06829.1"/>
    <property type="molecule type" value="Genomic_DNA"/>
</dbReference>
<dbReference type="OrthoDB" id="4377220at2"/>
<evidence type="ECO:0000313" key="3">
    <source>
        <dbReference type="Proteomes" id="UP000193484"/>
    </source>
</evidence>
<dbReference type="Pfam" id="PF00440">
    <property type="entry name" value="TetR_N"/>
    <property type="match status" value="1"/>
</dbReference>
<protein>
    <submittedName>
        <fullName evidence="2">TetR family transcriptional regulator</fullName>
    </submittedName>
</protein>
<dbReference type="GO" id="GO:0003677">
    <property type="term" value="F:DNA binding"/>
    <property type="evidence" value="ECO:0007669"/>
    <property type="project" value="UniProtKB-UniRule"/>
</dbReference>
<dbReference type="Proteomes" id="UP000193484">
    <property type="component" value="Unassembled WGS sequence"/>
</dbReference>
<dbReference type="InterPro" id="IPR009057">
    <property type="entry name" value="Homeodomain-like_sf"/>
</dbReference>
<proteinExistence type="predicted"/>
<sequence>MARPQVYDTDTVLDAVDALAAGDGAAAVSIRAISTATGVSNGALYHRFGSRGALLGHAWLRAGRRFLTLQNALVDEALADPGTDAAARAVLAAAEAPVTFAAAHPDSARLLLTVPRAQLLADGVPDDIAGQLRDLDGSLVALMRRLAEALWDRRDGAAIDAVTACIVDLPTALVLQRGRRSTPIALRQLRAAVEAVLRVGPAPPRRHQPTNTTTESRREDTP</sequence>
<organism evidence="2 3">
    <name type="scientific">Mycolicibacterium fallax</name>
    <name type="common">Mycobacterium fallax</name>
    <dbReference type="NCBI Taxonomy" id="1793"/>
    <lineage>
        <taxon>Bacteria</taxon>
        <taxon>Bacillati</taxon>
        <taxon>Actinomycetota</taxon>
        <taxon>Actinomycetes</taxon>
        <taxon>Mycobacteriales</taxon>
        <taxon>Mycobacteriaceae</taxon>
        <taxon>Mycolicibacterium</taxon>
    </lineage>
</organism>
<evidence type="ECO:0000313" key="2">
    <source>
        <dbReference type="EMBL" id="ORV06829.1"/>
    </source>
</evidence>
<evidence type="ECO:0000256" key="1">
    <source>
        <dbReference type="ARBA" id="ARBA00023125"/>
    </source>
</evidence>
<name>A0A1X1RIG1_MYCFA</name>
<accession>A0A1X1RIG1</accession>
<dbReference type="Gene3D" id="1.10.357.10">
    <property type="entry name" value="Tetracycline Repressor, domain 2"/>
    <property type="match status" value="1"/>
</dbReference>
<keyword evidence="1" id="KW-0238">DNA-binding</keyword>
<keyword evidence="3" id="KW-1185">Reference proteome</keyword>